<name>A0A517PFD1_9PLAN</name>
<dbReference type="AlphaFoldDB" id="A0A517PFD1"/>
<keyword evidence="2" id="KW-0472">Membrane</keyword>
<dbReference type="EMBL" id="CP036265">
    <property type="protein sequence ID" value="QDT18069.1"/>
    <property type="molecule type" value="Genomic_DNA"/>
</dbReference>
<dbReference type="KEGG" id="acaf:CA12_42080"/>
<protein>
    <submittedName>
        <fullName evidence="3">Uncharacterized protein</fullName>
    </submittedName>
</protein>
<gene>
    <name evidence="3" type="ORF">CA12_42080</name>
</gene>
<evidence type="ECO:0000256" key="1">
    <source>
        <dbReference type="SAM" id="MobiDB-lite"/>
    </source>
</evidence>
<dbReference type="OrthoDB" id="277787at2"/>
<accession>A0A517PFD1</accession>
<keyword evidence="2" id="KW-1133">Transmembrane helix</keyword>
<keyword evidence="4" id="KW-1185">Reference proteome</keyword>
<sequence length="245" mass="26504">MPEPVRCPACDAPLSADRVDFRRGLTACDHCGVVSKLDAFGSPAEQRSGDGPDAAARKSSAPPAAPVTRPEGWTVEEYGDAVAIRWRWFSLKYVPLAFFCVGWDAFLIFWYAAAFGFGPMGGGPFQWLMVIFPVAHVAVGVGLTYTVICGFFNRTSVVAGHGRVRVRHEPLPWRGSADHDADGFTALFVRRGSSSAKSNQPQTTYDVLARTADGGQRTLLRGLEEKNDARFLAEAIGRALDLPAA</sequence>
<organism evidence="3 4">
    <name type="scientific">Alienimonas californiensis</name>
    <dbReference type="NCBI Taxonomy" id="2527989"/>
    <lineage>
        <taxon>Bacteria</taxon>
        <taxon>Pseudomonadati</taxon>
        <taxon>Planctomycetota</taxon>
        <taxon>Planctomycetia</taxon>
        <taxon>Planctomycetales</taxon>
        <taxon>Planctomycetaceae</taxon>
        <taxon>Alienimonas</taxon>
    </lineage>
</organism>
<feature type="transmembrane region" description="Helical" evidence="2">
    <location>
        <begin position="125"/>
        <end position="148"/>
    </location>
</feature>
<feature type="region of interest" description="Disordered" evidence="1">
    <location>
        <begin position="42"/>
        <end position="68"/>
    </location>
</feature>
<reference evidence="3 4" key="1">
    <citation type="submission" date="2019-02" db="EMBL/GenBank/DDBJ databases">
        <title>Deep-cultivation of Planctomycetes and their phenomic and genomic characterization uncovers novel biology.</title>
        <authorList>
            <person name="Wiegand S."/>
            <person name="Jogler M."/>
            <person name="Boedeker C."/>
            <person name="Pinto D."/>
            <person name="Vollmers J."/>
            <person name="Rivas-Marin E."/>
            <person name="Kohn T."/>
            <person name="Peeters S.H."/>
            <person name="Heuer A."/>
            <person name="Rast P."/>
            <person name="Oberbeckmann S."/>
            <person name="Bunk B."/>
            <person name="Jeske O."/>
            <person name="Meyerdierks A."/>
            <person name="Storesund J.E."/>
            <person name="Kallscheuer N."/>
            <person name="Luecker S."/>
            <person name="Lage O.M."/>
            <person name="Pohl T."/>
            <person name="Merkel B.J."/>
            <person name="Hornburger P."/>
            <person name="Mueller R.-W."/>
            <person name="Bruemmer F."/>
            <person name="Labrenz M."/>
            <person name="Spormann A.M."/>
            <person name="Op den Camp H."/>
            <person name="Overmann J."/>
            <person name="Amann R."/>
            <person name="Jetten M.S.M."/>
            <person name="Mascher T."/>
            <person name="Medema M.H."/>
            <person name="Devos D.P."/>
            <person name="Kaster A.-K."/>
            <person name="Ovreas L."/>
            <person name="Rohde M."/>
            <person name="Galperin M.Y."/>
            <person name="Jogler C."/>
        </authorList>
    </citation>
    <scope>NUCLEOTIDE SEQUENCE [LARGE SCALE GENOMIC DNA]</scope>
    <source>
        <strain evidence="3 4">CA12</strain>
    </source>
</reference>
<evidence type="ECO:0000313" key="4">
    <source>
        <dbReference type="Proteomes" id="UP000318741"/>
    </source>
</evidence>
<feature type="transmembrane region" description="Helical" evidence="2">
    <location>
        <begin position="93"/>
        <end position="113"/>
    </location>
</feature>
<evidence type="ECO:0000313" key="3">
    <source>
        <dbReference type="EMBL" id="QDT18069.1"/>
    </source>
</evidence>
<evidence type="ECO:0000256" key="2">
    <source>
        <dbReference type="SAM" id="Phobius"/>
    </source>
</evidence>
<feature type="compositionally biased region" description="Low complexity" evidence="1">
    <location>
        <begin position="52"/>
        <end position="62"/>
    </location>
</feature>
<keyword evidence="2" id="KW-0812">Transmembrane</keyword>
<dbReference type="Proteomes" id="UP000318741">
    <property type="component" value="Chromosome"/>
</dbReference>
<proteinExistence type="predicted"/>
<dbReference type="RefSeq" id="WP_145361044.1">
    <property type="nucleotide sequence ID" value="NZ_CP036265.1"/>
</dbReference>